<dbReference type="AlphaFoldDB" id="A0AAD1T1G6"/>
<sequence>MCSQGRRGCAGAVFSGKAGGRGGSLPVAFKSQGWLRVDGEEGSPPVTPPWVEGHVLLHLSWPLGGPFTGSPPFLLPQRGQIEKTLKLQVTRSSVGLRVHIRRRYPIDGVSTRCSGCVQTHPNAAGVLDSVQTDRECKRSLSLALRTSRFNRPCVIEPEFFGRRSRVRSGLVLGSICVPRDAVAVQAQCLVESSVGEGVRAGGRGGSLPVAFKSQGW</sequence>
<accession>A0AAD1T1G6</accession>
<protein>
    <submittedName>
        <fullName evidence="1">Uncharacterized protein</fullName>
    </submittedName>
</protein>
<dbReference type="EMBL" id="OW240920">
    <property type="protein sequence ID" value="CAH2316567.1"/>
    <property type="molecule type" value="Genomic_DNA"/>
</dbReference>
<gene>
    <name evidence="1" type="ORF">PECUL_23A010491</name>
</gene>
<evidence type="ECO:0000313" key="1">
    <source>
        <dbReference type="EMBL" id="CAH2316567.1"/>
    </source>
</evidence>
<keyword evidence="2" id="KW-1185">Reference proteome</keyword>
<name>A0AAD1T1G6_PELCU</name>
<dbReference type="Proteomes" id="UP001295444">
    <property type="component" value="Chromosome 09"/>
</dbReference>
<organism evidence="1 2">
    <name type="scientific">Pelobates cultripes</name>
    <name type="common">Western spadefoot toad</name>
    <dbReference type="NCBI Taxonomy" id="61616"/>
    <lineage>
        <taxon>Eukaryota</taxon>
        <taxon>Metazoa</taxon>
        <taxon>Chordata</taxon>
        <taxon>Craniata</taxon>
        <taxon>Vertebrata</taxon>
        <taxon>Euteleostomi</taxon>
        <taxon>Amphibia</taxon>
        <taxon>Batrachia</taxon>
        <taxon>Anura</taxon>
        <taxon>Pelobatoidea</taxon>
        <taxon>Pelobatidae</taxon>
        <taxon>Pelobates</taxon>
    </lineage>
</organism>
<reference evidence="1" key="1">
    <citation type="submission" date="2022-03" db="EMBL/GenBank/DDBJ databases">
        <authorList>
            <person name="Alioto T."/>
            <person name="Alioto T."/>
            <person name="Gomez Garrido J."/>
        </authorList>
    </citation>
    <scope>NUCLEOTIDE SEQUENCE</scope>
</reference>
<proteinExistence type="predicted"/>
<evidence type="ECO:0000313" key="2">
    <source>
        <dbReference type="Proteomes" id="UP001295444"/>
    </source>
</evidence>